<gene>
    <name evidence="2" type="ORF">KK1_047464</name>
</gene>
<organism evidence="2 3">
    <name type="scientific">Cajanus cajan</name>
    <name type="common">Pigeon pea</name>
    <name type="synonym">Cajanus indicus</name>
    <dbReference type="NCBI Taxonomy" id="3821"/>
    <lineage>
        <taxon>Eukaryota</taxon>
        <taxon>Viridiplantae</taxon>
        <taxon>Streptophyta</taxon>
        <taxon>Embryophyta</taxon>
        <taxon>Tracheophyta</taxon>
        <taxon>Spermatophyta</taxon>
        <taxon>Magnoliopsida</taxon>
        <taxon>eudicotyledons</taxon>
        <taxon>Gunneridae</taxon>
        <taxon>Pentapetalae</taxon>
        <taxon>rosids</taxon>
        <taxon>fabids</taxon>
        <taxon>Fabales</taxon>
        <taxon>Fabaceae</taxon>
        <taxon>Papilionoideae</taxon>
        <taxon>50 kb inversion clade</taxon>
        <taxon>NPAAA clade</taxon>
        <taxon>indigoferoid/millettioid clade</taxon>
        <taxon>Phaseoleae</taxon>
        <taxon>Cajanus</taxon>
    </lineage>
</organism>
<name>A0A151QNW1_CAJCA</name>
<evidence type="ECO:0000313" key="3">
    <source>
        <dbReference type="Proteomes" id="UP000075243"/>
    </source>
</evidence>
<dbReference type="Gramene" id="C.cajan_45140.t">
    <property type="protein sequence ID" value="C.cajan_45140.t"/>
    <property type="gene ID" value="C.cajan_45140"/>
</dbReference>
<dbReference type="OMA" id="PGIIICC"/>
<reference evidence="2" key="1">
    <citation type="journal article" date="2012" name="Nat. Biotechnol.">
        <title>Draft genome sequence of pigeonpea (Cajanus cajan), an orphan legume crop of resource-poor farmers.</title>
        <authorList>
            <person name="Varshney R.K."/>
            <person name="Chen W."/>
            <person name="Li Y."/>
            <person name="Bharti A.K."/>
            <person name="Saxena R.K."/>
            <person name="Schlueter J.A."/>
            <person name="Donoghue M.T."/>
            <person name="Azam S."/>
            <person name="Fan G."/>
            <person name="Whaley A.M."/>
            <person name="Farmer A.D."/>
            <person name="Sheridan J."/>
            <person name="Iwata A."/>
            <person name="Tuteja R."/>
            <person name="Penmetsa R.V."/>
            <person name="Wu W."/>
            <person name="Upadhyaya H.D."/>
            <person name="Yang S.P."/>
            <person name="Shah T."/>
            <person name="Saxena K.B."/>
            <person name="Michael T."/>
            <person name="McCombie W.R."/>
            <person name="Yang B."/>
            <person name="Zhang G."/>
            <person name="Yang H."/>
            <person name="Wang J."/>
            <person name="Spillane C."/>
            <person name="Cook D.R."/>
            <person name="May G.D."/>
            <person name="Xu X."/>
            <person name="Jackson S.A."/>
        </authorList>
    </citation>
    <scope>NUCLEOTIDE SEQUENCE [LARGE SCALE GENOMIC DNA]</scope>
</reference>
<proteinExistence type="predicted"/>
<accession>A0A151QNW1</accession>
<protein>
    <submittedName>
        <fullName evidence="2">Uncharacterized protein</fullName>
    </submittedName>
</protein>
<dbReference type="EMBL" id="KQ485536">
    <property type="protein sequence ID" value="KYP31966.1"/>
    <property type="molecule type" value="Genomic_DNA"/>
</dbReference>
<sequence>MAFRINQTFLLGLLCIALVLDSGLALPGLACRKGPCKDNSQCAQSCVDSGYKNGGSCIGVVPGIIICCCHK</sequence>
<feature type="chain" id="PRO_5007587461" evidence="1">
    <location>
        <begin position="26"/>
        <end position="71"/>
    </location>
</feature>
<feature type="signal peptide" evidence="1">
    <location>
        <begin position="1"/>
        <end position="25"/>
    </location>
</feature>
<dbReference type="Proteomes" id="UP000075243">
    <property type="component" value="Unassembled WGS sequence"/>
</dbReference>
<dbReference type="AlphaFoldDB" id="A0A151QNW1"/>
<keyword evidence="1" id="KW-0732">Signal</keyword>
<evidence type="ECO:0000256" key="1">
    <source>
        <dbReference type="SAM" id="SignalP"/>
    </source>
</evidence>
<evidence type="ECO:0000313" key="2">
    <source>
        <dbReference type="EMBL" id="KYP31966.1"/>
    </source>
</evidence>
<keyword evidence="3" id="KW-1185">Reference proteome</keyword>